<dbReference type="Proteomes" id="UP000631791">
    <property type="component" value="Unassembled WGS sequence"/>
</dbReference>
<evidence type="ECO:0000256" key="2">
    <source>
        <dbReference type="SAM" id="Phobius"/>
    </source>
</evidence>
<protein>
    <submittedName>
        <fullName evidence="4">Uncharacterized protein</fullName>
    </submittedName>
</protein>
<feature type="compositionally biased region" description="Low complexity" evidence="1">
    <location>
        <begin position="116"/>
        <end position="127"/>
    </location>
</feature>
<feature type="chain" id="PRO_5046345154" evidence="3">
    <location>
        <begin position="41"/>
        <end position="492"/>
    </location>
</feature>
<dbReference type="RefSeq" id="WP_196920914.1">
    <property type="nucleotide sequence ID" value="NZ_JADOTY010000001.1"/>
</dbReference>
<gene>
    <name evidence="4" type="ORF">IW249_002512</name>
</gene>
<proteinExistence type="predicted"/>
<comment type="caution">
    <text evidence="4">The sequence shown here is derived from an EMBL/GenBank/DDBJ whole genome shotgun (WGS) entry which is preliminary data.</text>
</comment>
<keyword evidence="2" id="KW-0472">Membrane</keyword>
<dbReference type="EMBL" id="JADOTY010000001">
    <property type="protein sequence ID" value="MBG6102098.1"/>
    <property type="molecule type" value="Genomic_DNA"/>
</dbReference>
<reference evidence="4 5" key="1">
    <citation type="submission" date="2020-11" db="EMBL/GenBank/DDBJ databases">
        <title>Sequencing the genomes of 1000 actinobacteria strains.</title>
        <authorList>
            <person name="Klenk H.-P."/>
        </authorList>
    </citation>
    <scope>NUCLEOTIDE SEQUENCE [LARGE SCALE GENOMIC DNA]</scope>
    <source>
        <strain evidence="4 5">DSM 101695</strain>
    </source>
</reference>
<sequence length="492" mass="48593">MARVKAPPGSRAEGRRSAPLLAAALALGLLTALAVGPAWASAAVPDADPVVTSGEPVNEPGGEEPPTTPAEEPTPTEDPGGEPGPTEPAPETGAPPPETTPPAPVTTAPEVPPAPTTVAPAPGGTTRPPSPAPPVPSTAPPLLPTPPTPPVRPPAPGSPAAPQSPLGVQVTTGDVTLTEAYWNTASTTATLQVTVHNTGTTAEQIRLSYTLPAGLTDAGTKGCAAAGGGAYRCGAWTAGAGARFSTVLRLRVAGTAWKQMPLSGSVQVVANASGVSGEVTDDQGFAVLFPPGPPVPGIALAADEVAFDISGGPSTLTLRLGNAGAVDAAGRVEVVLPAGVTVPTAPLGCVAVDPTRTRCDAGLVVAGTTAEVQLPVEATPQAQREAPLSGAVIGQLDPRSGPTRRVQMSFRITAAAALATPVVSPPAPTGSQGVLPAGATTRDGGLTSVQRTAVILIAVSALLVVLALTLAMTSLRRRFGGPPPEPAPQPAD</sequence>
<evidence type="ECO:0000256" key="3">
    <source>
        <dbReference type="SAM" id="SignalP"/>
    </source>
</evidence>
<keyword evidence="5" id="KW-1185">Reference proteome</keyword>
<feature type="compositionally biased region" description="Pro residues" evidence="1">
    <location>
        <begin position="85"/>
        <end position="115"/>
    </location>
</feature>
<evidence type="ECO:0000256" key="1">
    <source>
        <dbReference type="SAM" id="MobiDB-lite"/>
    </source>
</evidence>
<feature type="compositionally biased region" description="Low complexity" evidence="1">
    <location>
        <begin position="43"/>
        <end position="60"/>
    </location>
</feature>
<name>A0ABS0K1M9_9ACTN</name>
<feature type="transmembrane region" description="Helical" evidence="2">
    <location>
        <begin position="453"/>
        <end position="472"/>
    </location>
</feature>
<organism evidence="4 5">
    <name type="scientific">Micromonospora vinacea</name>
    <dbReference type="NCBI Taxonomy" id="709878"/>
    <lineage>
        <taxon>Bacteria</taxon>
        <taxon>Bacillati</taxon>
        <taxon>Actinomycetota</taxon>
        <taxon>Actinomycetes</taxon>
        <taxon>Micromonosporales</taxon>
        <taxon>Micromonosporaceae</taxon>
        <taxon>Micromonospora</taxon>
    </lineage>
</organism>
<evidence type="ECO:0000313" key="5">
    <source>
        <dbReference type="Proteomes" id="UP000631791"/>
    </source>
</evidence>
<accession>A0ABS0K1M9</accession>
<evidence type="ECO:0000313" key="4">
    <source>
        <dbReference type="EMBL" id="MBG6102098.1"/>
    </source>
</evidence>
<feature type="signal peptide" evidence="3">
    <location>
        <begin position="1"/>
        <end position="40"/>
    </location>
</feature>
<keyword evidence="3" id="KW-0732">Signal</keyword>
<feature type="compositionally biased region" description="Pro residues" evidence="1">
    <location>
        <begin position="128"/>
        <end position="159"/>
    </location>
</feature>
<feature type="region of interest" description="Disordered" evidence="1">
    <location>
        <begin position="43"/>
        <end position="168"/>
    </location>
</feature>
<keyword evidence="2" id="KW-0812">Transmembrane</keyword>
<keyword evidence="2" id="KW-1133">Transmembrane helix</keyword>